<feature type="compositionally biased region" description="Polar residues" evidence="2">
    <location>
        <begin position="256"/>
        <end position="268"/>
    </location>
</feature>
<dbReference type="OrthoDB" id="620544at2759"/>
<comment type="caution">
    <text evidence="3">The sequence shown here is derived from an EMBL/GenBank/DDBJ whole genome shotgun (WGS) entry which is preliminary data.</text>
</comment>
<evidence type="ECO:0000256" key="2">
    <source>
        <dbReference type="SAM" id="MobiDB-lite"/>
    </source>
</evidence>
<keyword evidence="4" id="KW-1185">Reference proteome</keyword>
<feature type="compositionally biased region" description="Acidic residues" evidence="2">
    <location>
        <begin position="135"/>
        <end position="145"/>
    </location>
</feature>
<keyword evidence="1" id="KW-0175">Coiled coil</keyword>
<feature type="compositionally biased region" description="Low complexity" evidence="2">
    <location>
        <begin position="87"/>
        <end position="120"/>
    </location>
</feature>
<evidence type="ECO:0000256" key="1">
    <source>
        <dbReference type="SAM" id="Coils"/>
    </source>
</evidence>
<reference evidence="3" key="2">
    <citation type="journal article" date="2023" name="Plants (Basel)">
        <title>Annotation of the Turnera subulata (Passifloraceae) Draft Genome Reveals the S-Locus Evolved after the Divergence of Turneroideae from Passifloroideae in a Stepwise Manner.</title>
        <authorList>
            <person name="Henning P.M."/>
            <person name="Roalson E.H."/>
            <person name="Mir W."/>
            <person name="McCubbin A.G."/>
            <person name="Shore J.S."/>
        </authorList>
    </citation>
    <scope>NUCLEOTIDE SEQUENCE</scope>
    <source>
        <strain evidence="3">F60SS</strain>
    </source>
</reference>
<proteinExistence type="predicted"/>
<feature type="compositionally biased region" description="Low complexity" evidence="2">
    <location>
        <begin position="64"/>
        <end position="80"/>
    </location>
</feature>
<sequence>MSGRVGFGVQSMGFKTVYQNLTDIFPQVDSRLLKAVAIEHPKDADAAVDVVLSEILPLFEIHTAAPSAPPSSSKVTTVLSSPPPSAPVTASTAPSSSSGPVTASSIPSSSSGPVTASGAPTSSPSLEDSRPSGEPDGEVELEEPTDALIRRSVPRQDTVGSSSGVRSMAVEDSNGSDTVPHDAGATLPEKIDNQPTGLASDADAFQLIANIENEELILFRNPQCQQEHVQSGSIQSNKDMSKTVIHEGNAELSRVCPNTDSVGSTSMHKSQDFNPKVEDEQTSNAIQSSSVIGNIADEDLLDVFHAAEQDFGSPVAGDFDMVVGGKNHQEVSSVEGTAAEVENSVVQQIPDVAECPLELPSSPTIASENILSNHQSKIEFLEEIVEAAKDNKKTLFSAMDSVMNMMRQVELAEKAAEQAQEEASRGGLDILVKVEELKEVLAHAKEANEMHTGEVYGEKAILATEVKELQARLISLSDERDSALGILDEIRQALEVRLAAAEELRKEAEQEKLQKEETANGAFAELQILMEKVVQESNILRQEAEENSKLRDFLMDRGRVVDALQGEISVICQDVRLLKEKFDNRVPLSQSISSSQTSCILASSGSSLKSVKSDLVGEEFAMSTSPKQKSLEASAASSPADAQSPRSATGEKTIVNDNLKELMDDGWDFFYDEDMQKLGNQ</sequence>
<feature type="region of interest" description="Disordered" evidence="2">
    <location>
        <begin position="64"/>
        <end position="197"/>
    </location>
</feature>
<gene>
    <name evidence="3" type="ORF">Tsubulata_011826</name>
</gene>
<dbReference type="PANTHER" id="PTHR48459">
    <property type="entry name" value="CUE DOMAIN-CONTAINING PROTEIN"/>
    <property type="match status" value="1"/>
</dbReference>
<evidence type="ECO:0008006" key="5">
    <source>
        <dbReference type="Google" id="ProtNLM"/>
    </source>
</evidence>
<accession>A0A9Q0FD25</accession>
<protein>
    <recommendedName>
        <fullName evidence="5">CUE domain-containing protein</fullName>
    </recommendedName>
</protein>
<feature type="coiled-coil region" evidence="1">
    <location>
        <begin position="371"/>
        <end position="525"/>
    </location>
</feature>
<feature type="compositionally biased region" description="Low complexity" evidence="2">
    <location>
        <begin position="631"/>
        <end position="648"/>
    </location>
</feature>
<dbReference type="EMBL" id="JAKUCV010005986">
    <property type="protein sequence ID" value="KAJ4829136.1"/>
    <property type="molecule type" value="Genomic_DNA"/>
</dbReference>
<organism evidence="3 4">
    <name type="scientific">Turnera subulata</name>
    <dbReference type="NCBI Taxonomy" id="218843"/>
    <lineage>
        <taxon>Eukaryota</taxon>
        <taxon>Viridiplantae</taxon>
        <taxon>Streptophyta</taxon>
        <taxon>Embryophyta</taxon>
        <taxon>Tracheophyta</taxon>
        <taxon>Spermatophyta</taxon>
        <taxon>Magnoliopsida</taxon>
        <taxon>eudicotyledons</taxon>
        <taxon>Gunneridae</taxon>
        <taxon>Pentapetalae</taxon>
        <taxon>rosids</taxon>
        <taxon>fabids</taxon>
        <taxon>Malpighiales</taxon>
        <taxon>Passifloraceae</taxon>
        <taxon>Turnera</taxon>
    </lineage>
</organism>
<evidence type="ECO:0000313" key="3">
    <source>
        <dbReference type="EMBL" id="KAJ4829136.1"/>
    </source>
</evidence>
<dbReference type="AlphaFoldDB" id="A0A9Q0FD25"/>
<reference evidence="3" key="1">
    <citation type="submission" date="2022-02" db="EMBL/GenBank/DDBJ databases">
        <authorList>
            <person name="Henning P.M."/>
            <person name="McCubbin A.G."/>
            <person name="Shore J.S."/>
        </authorList>
    </citation>
    <scope>NUCLEOTIDE SEQUENCE</scope>
    <source>
        <strain evidence="3">F60SS</strain>
        <tissue evidence="3">Leaves</tissue>
    </source>
</reference>
<evidence type="ECO:0000313" key="4">
    <source>
        <dbReference type="Proteomes" id="UP001141552"/>
    </source>
</evidence>
<name>A0A9Q0FD25_9ROSI</name>
<feature type="region of interest" description="Disordered" evidence="2">
    <location>
        <begin position="254"/>
        <end position="275"/>
    </location>
</feature>
<dbReference type="Proteomes" id="UP001141552">
    <property type="component" value="Unassembled WGS sequence"/>
</dbReference>
<dbReference type="PANTHER" id="PTHR48459:SF1">
    <property type="entry name" value="CUE DOMAIN-CONTAINING PROTEIN"/>
    <property type="match status" value="1"/>
</dbReference>
<feature type="region of interest" description="Disordered" evidence="2">
    <location>
        <begin position="622"/>
        <end position="653"/>
    </location>
</feature>